<dbReference type="EMBL" id="CM046391">
    <property type="protein sequence ID" value="KAI8559051.1"/>
    <property type="molecule type" value="Genomic_DNA"/>
</dbReference>
<accession>A0ACC0P1K2</accession>
<organism evidence="1 2">
    <name type="scientific">Rhododendron molle</name>
    <name type="common">Chinese azalea</name>
    <name type="synonym">Azalea mollis</name>
    <dbReference type="NCBI Taxonomy" id="49168"/>
    <lineage>
        <taxon>Eukaryota</taxon>
        <taxon>Viridiplantae</taxon>
        <taxon>Streptophyta</taxon>
        <taxon>Embryophyta</taxon>
        <taxon>Tracheophyta</taxon>
        <taxon>Spermatophyta</taxon>
        <taxon>Magnoliopsida</taxon>
        <taxon>eudicotyledons</taxon>
        <taxon>Gunneridae</taxon>
        <taxon>Pentapetalae</taxon>
        <taxon>asterids</taxon>
        <taxon>Ericales</taxon>
        <taxon>Ericaceae</taxon>
        <taxon>Ericoideae</taxon>
        <taxon>Rhodoreae</taxon>
        <taxon>Rhododendron</taxon>
    </lineage>
</organism>
<sequence length="803" mass="92971">MEIECVDDVGLDDVEVDDTKTADNFVEGLKTLTPIVGQYFETIEEARNYYECYGRENGFWIRTRGSAKGRNRSNEVTKVYFVCAKEGKYVERKKQEGAVEGNDEGNDEGNVEGKVMPKKRRERSCSTAKCGCKAHMSILHDKWSGKWKVTDFDEKHNHPLVTPCKRTKMPSNRKMPKAVKDLTEVFHSEKIEITKVPSIFGGEIIGFDSRDCYNHLRNVRHKKLDRGDAQSVLDYFKNKQAENPQFFYALQCDEDGRAVNFFWVDARSRMAYEYFGDVVTFDTTYRTNKYEMPFAPFTGVNHHYQSIQFGCALLQDETEVSFVWLFKTWLAAMGGRPPNCILTDQDLGMKGAIAQVFPNTRHRLCLWHIKKKFVEKLSQVYYKRSKFKKDMKKCIKGTYKKEDFEDRWMSMMKEYDLESNQWLQGLFDIRESWAPVYNRATFFAGMNTTGRSEGINAFFDGYVSHSSNLQEFVLGYEKALKRIVKRENDEDYETEHKSRIVKDHEFLLMDAAKVYTRNIFNKFKDEWSKVFHYKVENVGNTNGFQSFVVMKKDDELEKFEVTLDSQTYEGKCECQYFEFVGILCVHMLKVLFIKDIDQIPEHFILPRWRQKANKFRKIDSQGLVHDDGKDESEALRLSHMCQQGTKLACLAAPSNECYTIFMEGINALFEKIEKVRNLPPIQVCDESRVGNDKSTEPSASQVLLLDPHISQTKGRKKDVKEKATTTQSKRLKSGMEMSLNKNKRTCRVCFKVGHDKRTCPSNPMSKANKATALQEDGEGSNGDVEEEELEGSHCDEEEEEGSY</sequence>
<name>A0ACC0P1K2_RHOML</name>
<evidence type="ECO:0000313" key="1">
    <source>
        <dbReference type="EMBL" id="KAI8559051.1"/>
    </source>
</evidence>
<keyword evidence="2" id="KW-1185">Reference proteome</keyword>
<gene>
    <name evidence="1" type="ORF">RHMOL_Rhmol04G0145000</name>
</gene>
<reference evidence="1" key="1">
    <citation type="submission" date="2022-02" db="EMBL/GenBank/DDBJ databases">
        <title>Plant Genome Project.</title>
        <authorList>
            <person name="Zhang R.-G."/>
        </authorList>
    </citation>
    <scope>NUCLEOTIDE SEQUENCE</scope>
    <source>
        <strain evidence="1">AT1</strain>
    </source>
</reference>
<evidence type="ECO:0000313" key="2">
    <source>
        <dbReference type="Proteomes" id="UP001062846"/>
    </source>
</evidence>
<dbReference type="Proteomes" id="UP001062846">
    <property type="component" value="Chromosome 4"/>
</dbReference>
<protein>
    <submittedName>
        <fullName evidence="1">Uncharacterized protein</fullName>
    </submittedName>
</protein>
<proteinExistence type="predicted"/>
<comment type="caution">
    <text evidence="1">The sequence shown here is derived from an EMBL/GenBank/DDBJ whole genome shotgun (WGS) entry which is preliminary data.</text>
</comment>